<organism evidence="2 3">
    <name type="scientific">Eumeta variegata</name>
    <name type="common">Bagworm moth</name>
    <name type="synonym">Eumeta japonica</name>
    <dbReference type="NCBI Taxonomy" id="151549"/>
    <lineage>
        <taxon>Eukaryota</taxon>
        <taxon>Metazoa</taxon>
        <taxon>Ecdysozoa</taxon>
        <taxon>Arthropoda</taxon>
        <taxon>Hexapoda</taxon>
        <taxon>Insecta</taxon>
        <taxon>Pterygota</taxon>
        <taxon>Neoptera</taxon>
        <taxon>Endopterygota</taxon>
        <taxon>Lepidoptera</taxon>
        <taxon>Glossata</taxon>
        <taxon>Ditrysia</taxon>
        <taxon>Tineoidea</taxon>
        <taxon>Psychidae</taxon>
        <taxon>Oiketicinae</taxon>
        <taxon>Eumeta</taxon>
    </lineage>
</organism>
<sequence>MFSARPSISQARLLRSRCVSAPAFSKSKRACKPPESRWSQPDTRDPRVTSALPTSWSGMLSDGGVRKYGPRRSKRTSSPPAESPPWRLRPPDEVSPNPFNLPVLRLSALPAVLLLYMPLIDFLLNSTDGTEATALQ</sequence>
<dbReference type="AlphaFoldDB" id="A0A4C1YFF1"/>
<dbReference type="Proteomes" id="UP000299102">
    <property type="component" value="Unassembled WGS sequence"/>
</dbReference>
<name>A0A4C1YFF1_EUMVA</name>
<evidence type="ECO:0000313" key="2">
    <source>
        <dbReference type="EMBL" id="GBP75101.1"/>
    </source>
</evidence>
<feature type="region of interest" description="Disordered" evidence="1">
    <location>
        <begin position="23"/>
        <end position="94"/>
    </location>
</feature>
<protein>
    <submittedName>
        <fullName evidence="2">Uncharacterized protein</fullName>
    </submittedName>
</protein>
<keyword evidence="3" id="KW-1185">Reference proteome</keyword>
<evidence type="ECO:0000313" key="3">
    <source>
        <dbReference type="Proteomes" id="UP000299102"/>
    </source>
</evidence>
<proteinExistence type="predicted"/>
<gene>
    <name evidence="2" type="ORF">EVAR_49273_1</name>
</gene>
<reference evidence="2 3" key="1">
    <citation type="journal article" date="2019" name="Commun. Biol.">
        <title>The bagworm genome reveals a unique fibroin gene that provides high tensile strength.</title>
        <authorList>
            <person name="Kono N."/>
            <person name="Nakamura H."/>
            <person name="Ohtoshi R."/>
            <person name="Tomita M."/>
            <person name="Numata K."/>
            <person name="Arakawa K."/>
        </authorList>
    </citation>
    <scope>NUCLEOTIDE SEQUENCE [LARGE SCALE GENOMIC DNA]</scope>
</reference>
<comment type="caution">
    <text evidence="2">The sequence shown here is derived from an EMBL/GenBank/DDBJ whole genome shotgun (WGS) entry which is preliminary data.</text>
</comment>
<dbReference type="EMBL" id="BGZK01001235">
    <property type="protein sequence ID" value="GBP75101.1"/>
    <property type="molecule type" value="Genomic_DNA"/>
</dbReference>
<accession>A0A4C1YFF1</accession>
<evidence type="ECO:0000256" key="1">
    <source>
        <dbReference type="SAM" id="MobiDB-lite"/>
    </source>
</evidence>